<dbReference type="EMBL" id="CP051761">
    <property type="protein sequence ID" value="QPJ86756.1"/>
    <property type="molecule type" value="Genomic_DNA"/>
</dbReference>
<gene>
    <name evidence="1" type="ORF">HH195_12350</name>
</gene>
<protein>
    <submittedName>
        <fullName evidence="1">SdpI family protein</fullName>
    </submittedName>
</protein>
<evidence type="ECO:0000313" key="1">
    <source>
        <dbReference type="EMBL" id="QPJ86756.1"/>
    </source>
</evidence>
<dbReference type="Proteomes" id="UP000594603">
    <property type="component" value="Plasmid p7"/>
</dbReference>
<proteinExistence type="predicted"/>
<keyword evidence="1" id="KW-0614">Plasmid</keyword>
<sequence length="112" mass="12808">MTFSNISISLIFMSFGLYLLFFTPPRGYGIGYRTKRARKSNASWIYANRLSGILLTIIIPTVVLLITILSVMFPWESYLLSKIYFVMNILTCIIVSIIVEIKLKLKFGDADK</sequence>
<reference evidence="1" key="1">
    <citation type="submission" date="2020-04" db="EMBL/GenBank/DDBJ databases">
        <title>A novel bacterium ('Candidatus Sarcina troglodytae' sp. nov.) linked to a protracted, uniformly lethal epizootic among sanctuary western chimpanzees (Pan troglodytes verus) in Sierra Leone.</title>
        <authorList>
            <person name="Owens L.A."/>
            <person name="Colitti B."/>
            <person name="Hirji I."/>
            <person name="Pizaro A."/>
            <person name="Jaffe J.E."/>
            <person name="Moittie S."/>
            <person name="Bishop-Lilly K.A."/>
            <person name="Estrella L.A."/>
            <person name="Voegtly L.J."/>
            <person name="Kuhn J.H."/>
            <person name="Suen G."/>
            <person name="Deblois C.L."/>
            <person name="Dunn C."/>
            <person name="Juan-Salles C."/>
            <person name="Goldberg T.L."/>
        </authorList>
    </citation>
    <scope>NUCLEOTIDE SEQUENCE</scope>
    <source>
        <strain evidence="1">JB2</strain>
    </source>
</reference>
<geneLocation type="plasmid" evidence="1 2">
    <name>p7</name>
</geneLocation>
<evidence type="ECO:0000313" key="2">
    <source>
        <dbReference type="Proteomes" id="UP000594603"/>
    </source>
</evidence>
<organism evidence="1 2">
    <name type="scientific">Candidatus Sarcina troglodytae</name>
    <dbReference type="NCBI Taxonomy" id="2726954"/>
    <lineage>
        <taxon>Bacteria</taxon>
        <taxon>Bacillati</taxon>
        <taxon>Bacillota</taxon>
        <taxon>Clostridia</taxon>
        <taxon>Eubacteriales</taxon>
        <taxon>Clostridiaceae</taxon>
        <taxon>Sarcina</taxon>
    </lineage>
</organism>
<name>A0ACD1BGP6_9CLOT</name>
<accession>A0ACD1BGP6</accession>
<keyword evidence="2" id="KW-1185">Reference proteome</keyword>